<evidence type="ECO:0000256" key="3">
    <source>
        <dbReference type="RuleBase" id="RU003616"/>
    </source>
</evidence>
<keyword evidence="1" id="KW-0346">Stress response</keyword>
<dbReference type="OrthoDB" id="1431247at2759"/>
<dbReference type="PROSITE" id="PS01031">
    <property type="entry name" value="SHSP"/>
    <property type="match status" value="1"/>
</dbReference>
<dbReference type="InterPro" id="IPR008978">
    <property type="entry name" value="HSP20-like_chaperone"/>
</dbReference>
<dbReference type="Pfam" id="PF00011">
    <property type="entry name" value="HSP20"/>
    <property type="match status" value="1"/>
</dbReference>
<dbReference type="Gene3D" id="2.60.40.790">
    <property type="match status" value="1"/>
</dbReference>
<evidence type="ECO:0000313" key="7">
    <source>
        <dbReference type="Proteomes" id="UP000073492"/>
    </source>
</evidence>
<evidence type="ECO:0000256" key="2">
    <source>
        <dbReference type="PROSITE-ProRule" id="PRU00285"/>
    </source>
</evidence>
<feature type="compositionally biased region" description="Basic and acidic residues" evidence="4">
    <location>
        <begin position="118"/>
        <end position="128"/>
    </location>
</feature>
<dbReference type="STRING" id="113226.A0A139I4V7"/>
<dbReference type="InterPro" id="IPR002068">
    <property type="entry name" value="A-crystallin/Hsp20_dom"/>
</dbReference>
<accession>A0A139I4V7</accession>
<protein>
    <recommendedName>
        <fullName evidence="5">SHSP domain-containing protein</fullName>
    </recommendedName>
</protein>
<organism evidence="6 7">
    <name type="scientific">Pseudocercospora musae</name>
    <dbReference type="NCBI Taxonomy" id="113226"/>
    <lineage>
        <taxon>Eukaryota</taxon>
        <taxon>Fungi</taxon>
        <taxon>Dikarya</taxon>
        <taxon>Ascomycota</taxon>
        <taxon>Pezizomycotina</taxon>
        <taxon>Dothideomycetes</taxon>
        <taxon>Dothideomycetidae</taxon>
        <taxon>Mycosphaerellales</taxon>
        <taxon>Mycosphaerellaceae</taxon>
        <taxon>Pseudocercospora</taxon>
    </lineage>
</organism>
<feature type="domain" description="SHSP" evidence="5">
    <location>
        <begin position="72"/>
        <end position="240"/>
    </location>
</feature>
<dbReference type="AlphaFoldDB" id="A0A139I4V7"/>
<evidence type="ECO:0000313" key="6">
    <source>
        <dbReference type="EMBL" id="KXT09768.1"/>
    </source>
</evidence>
<evidence type="ECO:0000259" key="5">
    <source>
        <dbReference type="PROSITE" id="PS01031"/>
    </source>
</evidence>
<dbReference type="EMBL" id="LFZO01000308">
    <property type="protein sequence ID" value="KXT09768.1"/>
    <property type="molecule type" value="Genomic_DNA"/>
</dbReference>
<keyword evidence="7" id="KW-1185">Reference proteome</keyword>
<sequence length="240" mass="27064">MHRTISNKLPRIARHCKLSPRTYSTTTRNMSLFPRFVQDELASFQPLFRLADDYANYASRGGNGTNSTYISRSFKSFTPKFDVKETKEAYELHGELPGIQQKDISIEFTDAQTLTVKGRTEHTREEGTRPTGFIEGDQEQGKITDGKDSNNYHKPSVEDETAMSGANPDAKQVQKSEQQQQSQPQHKYWVSERSVGEFARTFSFPARVDQDKVKASLKDGILSIVVPKAPAPSSKRISIE</sequence>
<comment type="similarity">
    <text evidence="2 3">Belongs to the small heat shock protein (HSP20) family.</text>
</comment>
<name>A0A139I4V7_9PEZI</name>
<dbReference type="CDD" id="cd06464">
    <property type="entry name" value="ACD_sHsps-like"/>
    <property type="match status" value="1"/>
</dbReference>
<evidence type="ECO:0000256" key="1">
    <source>
        <dbReference type="ARBA" id="ARBA00023016"/>
    </source>
</evidence>
<reference evidence="6 7" key="1">
    <citation type="submission" date="2015-07" db="EMBL/GenBank/DDBJ databases">
        <title>Comparative genomics of the Sigatoka disease complex on banana suggests a link between parallel evolutionary changes in Pseudocercospora fijiensis and Pseudocercospora eumusae and increased virulence on the banana host.</title>
        <authorList>
            <person name="Chang T.-C."/>
            <person name="Salvucci A."/>
            <person name="Crous P.W."/>
            <person name="Stergiopoulos I."/>
        </authorList>
    </citation>
    <scope>NUCLEOTIDE SEQUENCE [LARGE SCALE GENOMIC DNA]</scope>
    <source>
        <strain evidence="6 7">CBS 116634</strain>
    </source>
</reference>
<proteinExistence type="inferred from homology"/>
<dbReference type="PANTHER" id="PTHR11527">
    <property type="entry name" value="HEAT-SHOCK PROTEIN 20 FAMILY MEMBER"/>
    <property type="match status" value="1"/>
</dbReference>
<dbReference type="SUPFAM" id="SSF49764">
    <property type="entry name" value="HSP20-like chaperones"/>
    <property type="match status" value="1"/>
</dbReference>
<feature type="compositionally biased region" description="Low complexity" evidence="4">
    <location>
        <begin position="171"/>
        <end position="185"/>
    </location>
</feature>
<feature type="compositionally biased region" description="Basic and acidic residues" evidence="4">
    <location>
        <begin position="139"/>
        <end position="157"/>
    </location>
</feature>
<evidence type="ECO:0000256" key="4">
    <source>
        <dbReference type="SAM" id="MobiDB-lite"/>
    </source>
</evidence>
<dbReference type="InterPro" id="IPR031107">
    <property type="entry name" value="Small_HSP"/>
</dbReference>
<comment type="caution">
    <text evidence="6">The sequence shown here is derived from an EMBL/GenBank/DDBJ whole genome shotgun (WGS) entry which is preliminary data.</text>
</comment>
<dbReference type="Proteomes" id="UP000073492">
    <property type="component" value="Unassembled WGS sequence"/>
</dbReference>
<gene>
    <name evidence="6" type="ORF">AC579_6159</name>
</gene>
<feature type="region of interest" description="Disordered" evidence="4">
    <location>
        <begin position="115"/>
        <end position="188"/>
    </location>
</feature>